<feature type="signal peptide" evidence="1">
    <location>
        <begin position="1"/>
        <end position="26"/>
    </location>
</feature>
<accession>A0A127VKB6</accession>
<dbReference type="PROSITE" id="PS51257">
    <property type="entry name" value="PROKAR_LIPOPROTEIN"/>
    <property type="match status" value="1"/>
</dbReference>
<organism evidence="2 3">
    <name type="scientific">Pedobacter cryoconitis</name>
    <dbReference type="NCBI Taxonomy" id="188932"/>
    <lineage>
        <taxon>Bacteria</taxon>
        <taxon>Pseudomonadati</taxon>
        <taxon>Bacteroidota</taxon>
        <taxon>Sphingobacteriia</taxon>
        <taxon>Sphingobacteriales</taxon>
        <taxon>Sphingobacteriaceae</taxon>
        <taxon>Pedobacter</taxon>
    </lineage>
</organism>
<evidence type="ECO:0000256" key="1">
    <source>
        <dbReference type="SAM" id="SignalP"/>
    </source>
</evidence>
<dbReference type="GO" id="GO:0020037">
    <property type="term" value="F:heme binding"/>
    <property type="evidence" value="ECO:0007669"/>
    <property type="project" value="InterPro"/>
</dbReference>
<evidence type="ECO:0008006" key="4">
    <source>
        <dbReference type="Google" id="ProtNLM"/>
    </source>
</evidence>
<evidence type="ECO:0000313" key="3">
    <source>
        <dbReference type="Proteomes" id="UP000071561"/>
    </source>
</evidence>
<feature type="chain" id="PRO_5007280768" description="Cytochrome c domain-containing protein" evidence="1">
    <location>
        <begin position="27"/>
        <end position="118"/>
    </location>
</feature>
<dbReference type="Proteomes" id="UP000071561">
    <property type="component" value="Chromosome"/>
</dbReference>
<dbReference type="GO" id="GO:0009055">
    <property type="term" value="F:electron transfer activity"/>
    <property type="evidence" value="ECO:0007669"/>
    <property type="project" value="InterPro"/>
</dbReference>
<protein>
    <recommendedName>
        <fullName evidence="4">Cytochrome c domain-containing protein</fullName>
    </recommendedName>
</protein>
<dbReference type="EMBL" id="CP014504">
    <property type="protein sequence ID" value="AMQ01740.1"/>
    <property type="molecule type" value="Genomic_DNA"/>
</dbReference>
<dbReference type="OrthoDB" id="708774at2"/>
<dbReference type="AlphaFoldDB" id="A0A127VKB6"/>
<reference evidence="2 3" key="1">
    <citation type="submission" date="2016-03" db="EMBL/GenBank/DDBJ databases">
        <title>Complete genome sequence of Pedobacter cryoconitis PAMC 27485.</title>
        <authorList>
            <person name="Lee J."/>
            <person name="Kim O.-S."/>
        </authorList>
    </citation>
    <scope>NUCLEOTIDE SEQUENCE [LARGE SCALE GENOMIC DNA]</scope>
    <source>
        <strain evidence="2 3">PAMC 27485</strain>
    </source>
</reference>
<evidence type="ECO:0000313" key="2">
    <source>
        <dbReference type="EMBL" id="AMQ01740.1"/>
    </source>
</evidence>
<name>A0A127VKB6_9SPHI</name>
<dbReference type="RefSeq" id="WP_068406428.1">
    <property type="nucleotide sequence ID" value="NZ_CP014504.1"/>
</dbReference>
<dbReference type="PATRIC" id="fig|188932.3.peg.5099"/>
<gene>
    <name evidence="2" type="ORF">AY601_4920</name>
</gene>
<dbReference type="KEGG" id="pcm:AY601_4920"/>
<dbReference type="SUPFAM" id="SSF46626">
    <property type="entry name" value="Cytochrome c"/>
    <property type="match status" value="1"/>
</dbReference>
<sequence length="118" mass="12721" precursor="true">MSKFTYPVITIMMTLLILSACSKNQADEPKPVVPEKPGTKVSYAEVLQPLLQAKCAGCHAPGNRASTAWSFNGYTSVTGNADRIKQAVLVSKTMPIGGTLSATELQSIKDWFDQGMLQ</sequence>
<proteinExistence type="predicted"/>
<keyword evidence="1" id="KW-0732">Signal</keyword>
<dbReference type="InterPro" id="IPR036909">
    <property type="entry name" value="Cyt_c-like_dom_sf"/>
</dbReference>
<keyword evidence="3" id="KW-1185">Reference proteome</keyword>